<keyword evidence="3" id="KW-1185">Reference proteome</keyword>
<accession>A0A1D8K530</accession>
<dbReference type="Proteomes" id="UP000095342">
    <property type="component" value="Chromosome"/>
</dbReference>
<dbReference type="Pfam" id="PF13630">
    <property type="entry name" value="SdpI"/>
    <property type="match status" value="1"/>
</dbReference>
<evidence type="ECO:0000313" key="2">
    <source>
        <dbReference type="EMBL" id="AOV16063.1"/>
    </source>
</evidence>
<dbReference type="AlphaFoldDB" id="A0A1D8K530"/>
<sequence>MSTAAAGLWRCTGSRIIGGISTEDAHMILPIRYVHAGMGLAFIVLSIPLILRKVPMNHFYGVRIRKAFASRRNWYAINAYGGRLILAFGVFLLLFALLAGPWAPTPRSPWSLPYALVPLIGLVPVLVAILRFARRLPDR</sequence>
<feature type="transmembrane region" description="Helical" evidence="1">
    <location>
        <begin position="33"/>
        <end position="54"/>
    </location>
</feature>
<dbReference type="InterPro" id="IPR025962">
    <property type="entry name" value="SdpI/YhfL"/>
</dbReference>
<gene>
    <name evidence="2" type="ORF">BJI67_02350</name>
</gene>
<evidence type="ECO:0008006" key="4">
    <source>
        <dbReference type="Google" id="ProtNLM"/>
    </source>
</evidence>
<keyword evidence="1" id="KW-0472">Membrane</keyword>
<evidence type="ECO:0000256" key="1">
    <source>
        <dbReference type="SAM" id="Phobius"/>
    </source>
</evidence>
<keyword evidence="1" id="KW-0812">Transmembrane</keyword>
<protein>
    <recommendedName>
        <fullName evidence="4">SdpI family protein</fullName>
    </recommendedName>
</protein>
<proteinExistence type="predicted"/>
<feature type="transmembrane region" description="Helical" evidence="1">
    <location>
        <begin position="112"/>
        <end position="133"/>
    </location>
</feature>
<dbReference type="RefSeq" id="WP_070071659.1">
    <property type="nucleotide sequence ID" value="NZ_CP017448.1"/>
</dbReference>
<dbReference type="EMBL" id="CP017448">
    <property type="protein sequence ID" value="AOV16063.1"/>
    <property type="molecule type" value="Genomic_DNA"/>
</dbReference>
<organism evidence="2 3">
    <name type="scientific">Acidihalobacter aeolianus</name>
    <dbReference type="NCBI Taxonomy" id="2792603"/>
    <lineage>
        <taxon>Bacteria</taxon>
        <taxon>Pseudomonadati</taxon>
        <taxon>Pseudomonadota</taxon>
        <taxon>Gammaproteobacteria</taxon>
        <taxon>Chromatiales</taxon>
        <taxon>Ectothiorhodospiraceae</taxon>
        <taxon>Acidihalobacter</taxon>
    </lineage>
</organism>
<name>A0A1D8K530_9GAMM</name>
<reference evidence="2 3" key="1">
    <citation type="submission" date="2016-09" db="EMBL/GenBank/DDBJ databases">
        <title>Acidihalobacter prosperus V6 (DSM14174).</title>
        <authorList>
            <person name="Khaleque H.N."/>
            <person name="Ramsay J.P."/>
            <person name="Murphy R.J.T."/>
            <person name="Kaksonen A.H."/>
            <person name="Boxall N.J."/>
            <person name="Watkin E.L.J."/>
        </authorList>
    </citation>
    <scope>NUCLEOTIDE SEQUENCE [LARGE SCALE GENOMIC DNA]</scope>
    <source>
        <strain evidence="2 3">V6</strain>
    </source>
</reference>
<dbReference type="KEGG" id="aaeo:BJI67_02350"/>
<feature type="transmembrane region" description="Helical" evidence="1">
    <location>
        <begin position="75"/>
        <end position="100"/>
    </location>
</feature>
<keyword evidence="1" id="KW-1133">Transmembrane helix</keyword>
<evidence type="ECO:0000313" key="3">
    <source>
        <dbReference type="Proteomes" id="UP000095342"/>
    </source>
</evidence>